<evidence type="ECO:0000313" key="2">
    <source>
        <dbReference type="EMBL" id="MBS9476788.1"/>
    </source>
</evidence>
<dbReference type="SUPFAM" id="SSF53474">
    <property type="entry name" value="alpha/beta-Hydrolases"/>
    <property type="match status" value="1"/>
</dbReference>
<dbReference type="EMBL" id="JAHCQH010000015">
    <property type="protein sequence ID" value="MBS9476788.1"/>
    <property type="molecule type" value="Genomic_DNA"/>
</dbReference>
<dbReference type="RefSeq" id="WP_213754637.1">
    <property type="nucleotide sequence ID" value="NZ_JAHCQH010000015.1"/>
</dbReference>
<gene>
    <name evidence="2" type="ORF">KIP89_06685</name>
</gene>
<feature type="transmembrane region" description="Helical" evidence="1">
    <location>
        <begin position="161"/>
        <end position="186"/>
    </location>
</feature>
<evidence type="ECO:0000313" key="3">
    <source>
        <dbReference type="Proteomes" id="UP001166585"/>
    </source>
</evidence>
<comment type="caution">
    <text evidence="2">The sequence shown here is derived from an EMBL/GenBank/DDBJ whole genome shotgun (WGS) entry which is preliminary data.</text>
</comment>
<reference evidence="2" key="1">
    <citation type="submission" date="2021-05" db="EMBL/GenBank/DDBJ databases">
        <authorList>
            <person name="Sun Q."/>
            <person name="Inoue M."/>
        </authorList>
    </citation>
    <scope>NUCLEOTIDE SEQUENCE</scope>
    <source>
        <strain evidence="2">VKM B-3255</strain>
    </source>
</reference>
<proteinExistence type="predicted"/>
<keyword evidence="1" id="KW-0472">Membrane</keyword>
<accession>A0ABS5R558</accession>
<dbReference type="InterPro" id="IPR029058">
    <property type="entry name" value="AB_hydrolase_fold"/>
</dbReference>
<keyword evidence="1" id="KW-0812">Transmembrane</keyword>
<dbReference type="Gene3D" id="3.40.50.1820">
    <property type="entry name" value="alpha/beta hydrolase"/>
    <property type="match status" value="1"/>
</dbReference>
<keyword evidence="1" id="KW-1133">Transmembrane helix</keyword>
<protein>
    <recommendedName>
        <fullName evidence="4">Alpha/beta hydrolase</fullName>
    </recommendedName>
</protein>
<organism evidence="2 3">
    <name type="scientific">Ancylobacter radicis</name>
    <dbReference type="NCBI Taxonomy" id="2836179"/>
    <lineage>
        <taxon>Bacteria</taxon>
        <taxon>Pseudomonadati</taxon>
        <taxon>Pseudomonadota</taxon>
        <taxon>Alphaproteobacteria</taxon>
        <taxon>Hyphomicrobiales</taxon>
        <taxon>Xanthobacteraceae</taxon>
        <taxon>Ancylobacter</taxon>
    </lineage>
</organism>
<evidence type="ECO:0000256" key="1">
    <source>
        <dbReference type="SAM" id="Phobius"/>
    </source>
</evidence>
<name>A0ABS5R558_9HYPH</name>
<evidence type="ECO:0008006" key="4">
    <source>
        <dbReference type="Google" id="ProtNLM"/>
    </source>
</evidence>
<keyword evidence="3" id="KW-1185">Reference proteome</keyword>
<dbReference type="Proteomes" id="UP001166585">
    <property type="component" value="Unassembled WGS sequence"/>
</dbReference>
<feature type="transmembrane region" description="Helical" evidence="1">
    <location>
        <begin position="135"/>
        <end position="155"/>
    </location>
</feature>
<sequence length="420" mass="46544">MNEVASQARTAEGTAQAAGTRRLVLFLPGHDPTGMDYHHGRFANQAGRFARLWSFRVAVSPRRDDGALPFARWDVDTSGPNWNTRTDYRILSWDDIVRELDDRPDPVRLWRGLGGLTDFLFGGAARGYFRASPRYGFFFFFPYVMVWLFALGGLVAGGLAYWLLAGTLGAVLAGLAAGVATFFGLFRWPGRYWRLHQALDDWDLARNYLHDATPSVDARLDEFAGVLVAAAQTGAYDEIVLVGHSLGATLMLGVLDRALDRHPGLADGPARLCLMTCGATIPKLALHARGQKVRRQAARVAGTPGLTWVEYQGRHDAINFYKFHPVTLRQAGFDAIEGSQPLLRNANIKHMLSPEKLKRVRRRPMRVHYQFLLANERQASYDYFMVALGPLAFADLTARAEGPLGRFAQDGTLIDGALIA</sequence>